<dbReference type="CDD" id="cd17536">
    <property type="entry name" value="REC_YesN-like"/>
    <property type="match status" value="1"/>
</dbReference>
<evidence type="ECO:0000256" key="8">
    <source>
        <dbReference type="PROSITE-ProRule" id="PRU00169"/>
    </source>
</evidence>
<evidence type="ECO:0000256" key="4">
    <source>
        <dbReference type="ARBA" id="ARBA00023012"/>
    </source>
</evidence>
<dbReference type="SMART" id="SM00448">
    <property type="entry name" value="REC"/>
    <property type="match status" value="1"/>
</dbReference>
<dbReference type="Gene3D" id="3.40.50.2300">
    <property type="match status" value="1"/>
</dbReference>
<dbReference type="Pfam" id="PF00072">
    <property type="entry name" value="Response_reg"/>
    <property type="match status" value="1"/>
</dbReference>
<dbReference type="InterPro" id="IPR011006">
    <property type="entry name" value="CheY-like_superfamily"/>
</dbReference>
<dbReference type="Pfam" id="PF12833">
    <property type="entry name" value="HTH_18"/>
    <property type="match status" value="1"/>
</dbReference>
<dbReference type="InterPro" id="IPR051552">
    <property type="entry name" value="HptR"/>
</dbReference>
<dbReference type="PANTHER" id="PTHR42713">
    <property type="entry name" value="HISTIDINE KINASE-RELATED"/>
    <property type="match status" value="1"/>
</dbReference>
<dbReference type="Gene3D" id="1.10.10.60">
    <property type="entry name" value="Homeodomain-like"/>
    <property type="match status" value="2"/>
</dbReference>
<keyword evidence="6" id="KW-0238">DNA-binding</keyword>
<feature type="domain" description="HTH araC/xylS-type" evidence="9">
    <location>
        <begin position="476"/>
        <end position="575"/>
    </location>
</feature>
<comment type="subcellular location">
    <subcellularLocation>
        <location evidence="1">Cytoplasm</location>
    </subcellularLocation>
</comment>
<organism evidence="11 12">
    <name type="scientific">Fundicoccus ignavus</name>
    <dbReference type="NCBI Taxonomy" id="2664442"/>
    <lineage>
        <taxon>Bacteria</taxon>
        <taxon>Bacillati</taxon>
        <taxon>Bacillota</taxon>
        <taxon>Bacilli</taxon>
        <taxon>Lactobacillales</taxon>
        <taxon>Aerococcaceae</taxon>
        <taxon>Fundicoccus</taxon>
    </lineage>
</organism>
<dbReference type="InterPro" id="IPR001789">
    <property type="entry name" value="Sig_transdc_resp-reg_receiver"/>
</dbReference>
<evidence type="ECO:0000256" key="1">
    <source>
        <dbReference type="ARBA" id="ARBA00004496"/>
    </source>
</evidence>
<dbReference type="Proteomes" id="UP000440066">
    <property type="component" value="Unassembled WGS sequence"/>
</dbReference>
<gene>
    <name evidence="11" type="ORF">GF867_08835</name>
</gene>
<reference evidence="11 12" key="1">
    <citation type="submission" date="2019-11" db="EMBL/GenBank/DDBJ databases">
        <title>Characterisation of Fundicoccus ignavus gen. nov. sp. nov., a novel genus of the family Aerococcaceae from bulk tank milk.</title>
        <authorList>
            <person name="Siebert A."/>
            <person name="Huptas C."/>
            <person name="Wenning M."/>
            <person name="Scherer S."/>
            <person name="Doll E.V."/>
        </authorList>
    </citation>
    <scope>NUCLEOTIDE SEQUENCE [LARGE SCALE GENOMIC DNA]</scope>
    <source>
        <strain evidence="11 12">DSM 109652</strain>
    </source>
</reference>
<keyword evidence="5" id="KW-0805">Transcription regulation</keyword>
<feature type="modified residue" description="4-aspartylphosphate" evidence="8">
    <location>
        <position position="58"/>
    </location>
</feature>
<evidence type="ECO:0000256" key="2">
    <source>
        <dbReference type="ARBA" id="ARBA00022490"/>
    </source>
</evidence>
<dbReference type="AlphaFoldDB" id="A0A844CES9"/>
<dbReference type="GO" id="GO:0005737">
    <property type="term" value="C:cytoplasm"/>
    <property type="evidence" value="ECO:0007669"/>
    <property type="project" value="UniProtKB-SubCell"/>
</dbReference>
<name>A0A844CES9_9LACT</name>
<dbReference type="SUPFAM" id="SSF46689">
    <property type="entry name" value="Homeodomain-like"/>
    <property type="match status" value="2"/>
</dbReference>
<dbReference type="GO" id="GO:0003700">
    <property type="term" value="F:DNA-binding transcription factor activity"/>
    <property type="evidence" value="ECO:0007669"/>
    <property type="project" value="InterPro"/>
</dbReference>
<feature type="domain" description="Response regulatory" evidence="10">
    <location>
        <begin position="6"/>
        <end position="123"/>
    </location>
</feature>
<dbReference type="SUPFAM" id="SSF52172">
    <property type="entry name" value="CheY-like"/>
    <property type="match status" value="1"/>
</dbReference>
<evidence type="ECO:0000313" key="12">
    <source>
        <dbReference type="Proteomes" id="UP000440066"/>
    </source>
</evidence>
<evidence type="ECO:0000256" key="5">
    <source>
        <dbReference type="ARBA" id="ARBA00023015"/>
    </source>
</evidence>
<protein>
    <submittedName>
        <fullName evidence="11">Response regulator</fullName>
    </submittedName>
</protein>
<dbReference type="PANTHER" id="PTHR42713:SF3">
    <property type="entry name" value="TRANSCRIPTIONAL REGULATORY PROTEIN HPTR"/>
    <property type="match status" value="1"/>
</dbReference>
<keyword evidence="3 8" id="KW-0597">Phosphoprotein</keyword>
<sequence>MKSMFTVFIVEDEQLIRDGMLKLVEWQQLGFEVVGQAADGELAWPMIQELQPDIVITDIRMPFMDGLSLSRIIKQHYPKTKIIILSGYDEFEYAQKAINIGVEHYVLKPITKAQLTDLLVRIREEKVKMVEQEASLALLHQEAFNQKRRLFFEQLLIDSREVLDLIEQANHLKLDLLKDHYKLLLIMIQPKDPGFLADFSWKIIERIRGEMIEKLTTIPGLFEYKSSNELTVFLLAADEEIQERAFEAEFKILSFFEQEYDDLVFLIGTTNSFNRLSEVSEYYNIGRNRLLEQWWRIKTNQINYSYNPPRINSVLKIEKQGEIVRELRAIETHKETFSHGKKLGEELDHELDFLSFEKIPVEWTDSKVLTDFILDGRIEDIPSFIERILSDVSETQWQSQAFVQYMFLSSYMALQVFIQALDRDLNKDLDQAIKLPVAFEQEPSKQLLESYLEEALGNVLVAHRQKTKSRYYNVIKEASAYIYEHFGDVDLRLNDIADSVNISPAHFTTIFSQETGKTVTEFITEVRMGEARILLRTTNQTHYEIALAVGYRDVSYFSRLFKRHHNVSPGKYRKGVI</sequence>
<dbReference type="SMART" id="SM00342">
    <property type="entry name" value="HTH_ARAC"/>
    <property type="match status" value="1"/>
</dbReference>
<dbReference type="GO" id="GO:0000160">
    <property type="term" value="P:phosphorelay signal transduction system"/>
    <property type="evidence" value="ECO:0007669"/>
    <property type="project" value="UniProtKB-KW"/>
</dbReference>
<dbReference type="EMBL" id="WJQT01000012">
    <property type="protein sequence ID" value="MRJ47670.1"/>
    <property type="molecule type" value="Genomic_DNA"/>
</dbReference>
<dbReference type="InterPro" id="IPR018060">
    <property type="entry name" value="HTH_AraC"/>
</dbReference>
<keyword evidence="4" id="KW-0902">Two-component regulatory system</keyword>
<evidence type="ECO:0000313" key="11">
    <source>
        <dbReference type="EMBL" id="MRJ47670.1"/>
    </source>
</evidence>
<keyword evidence="7" id="KW-0804">Transcription</keyword>
<accession>A0A844CES9</accession>
<dbReference type="PROSITE" id="PS50110">
    <property type="entry name" value="RESPONSE_REGULATORY"/>
    <property type="match status" value="1"/>
</dbReference>
<evidence type="ECO:0000256" key="6">
    <source>
        <dbReference type="ARBA" id="ARBA00023125"/>
    </source>
</evidence>
<proteinExistence type="predicted"/>
<comment type="caution">
    <text evidence="11">The sequence shown here is derived from an EMBL/GenBank/DDBJ whole genome shotgun (WGS) entry which is preliminary data.</text>
</comment>
<evidence type="ECO:0000256" key="3">
    <source>
        <dbReference type="ARBA" id="ARBA00022553"/>
    </source>
</evidence>
<keyword evidence="2" id="KW-0963">Cytoplasm</keyword>
<evidence type="ECO:0000259" key="10">
    <source>
        <dbReference type="PROSITE" id="PS50110"/>
    </source>
</evidence>
<dbReference type="PROSITE" id="PS01124">
    <property type="entry name" value="HTH_ARAC_FAMILY_2"/>
    <property type="match status" value="1"/>
</dbReference>
<dbReference type="InterPro" id="IPR009057">
    <property type="entry name" value="Homeodomain-like_sf"/>
</dbReference>
<evidence type="ECO:0000256" key="7">
    <source>
        <dbReference type="ARBA" id="ARBA00023163"/>
    </source>
</evidence>
<dbReference type="GO" id="GO:0043565">
    <property type="term" value="F:sequence-specific DNA binding"/>
    <property type="evidence" value="ECO:0007669"/>
    <property type="project" value="InterPro"/>
</dbReference>
<evidence type="ECO:0000259" key="9">
    <source>
        <dbReference type="PROSITE" id="PS01124"/>
    </source>
</evidence>